<accession>W4QRQ4</accession>
<reference evidence="1 2" key="1">
    <citation type="journal article" date="2014" name="Genome Announc.">
        <title>Draft Genome Sequences of Three Alkaliphilic Bacillus Strains, Bacillus wakoensis JCM 9140T, Bacillus akibai JCM 9157T, and Bacillus hemicellulosilyticus JCM 9152T.</title>
        <authorList>
            <person name="Yuki M."/>
            <person name="Oshima K."/>
            <person name="Suda W."/>
            <person name="Oshida Y."/>
            <person name="Kitamura K."/>
            <person name="Iida T."/>
            <person name="Hattori M."/>
            <person name="Ohkuma M."/>
        </authorList>
    </citation>
    <scope>NUCLEOTIDE SEQUENCE [LARGE SCALE GENOMIC DNA]</scope>
    <source>
        <strain evidence="1 2">JCM 9157</strain>
    </source>
</reference>
<dbReference type="EMBL" id="BAUV01000009">
    <property type="protein sequence ID" value="GAE34607.1"/>
    <property type="molecule type" value="Genomic_DNA"/>
</dbReference>
<dbReference type="Pfam" id="PF10720">
    <property type="entry name" value="DUF2515"/>
    <property type="match status" value="1"/>
</dbReference>
<dbReference type="Proteomes" id="UP000018896">
    <property type="component" value="Unassembled WGS sequence"/>
</dbReference>
<sequence length="314" mass="38238">MLKEKKAEIINKVRLGNVDNISRTVFYEHFYREHPEIKWALLAGMVSRNAGWNMTDLKSKWFQTILTPDYQELLFQTFERANWTIFADAYPQLLWYESEKTREKPRFDLLKQLGVSKFMQNEWQYFMDHLDEDRLCTALIVNEQHMIEETVMKYPLYRDKVFSSLLYNLEEFAHMSYVLFPTLEGKVYGLYVRDFKKVKARIWLGKQLKQILFDESVFNSIYQFSIQTPPTGSRQDYQQYMMWSTRNNSPCLREVFPVVKHHWEDKKDWSNDVSNPEYYFYKIKKLVPKERTNWLQRKWFELYVIQKLKRMTSS</sequence>
<dbReference type="AlphaFoldDB" id="W4QRQ4"/>
<evidence type="ECO:0000313" key="2">
    <source>
        <dbReference type="Proteomes" id="UP000018896"/>
    </source>
</evidence>
<evidence type="ECO:0000313" key="1">
    <source>
        <dbReference type="EMBL" id="GAE34607.1"/>
    </source>
</evidence>
<dbReference type="eggNOG" id="ENOG502ZB0U">
    <property type="taxonomic scope" value="Bacteria"/>
</dbReference>
<protein>
    <submittedName>
        <fullName evidence="1">Uncharacterized protein YppC</fullName>
    </submittedName>
</protein>
<dbReference type="InterPro" id="IPR019658">
    <property type="entry name" value="DUF2515"/>
</dbReference>
<name>W4QRQ4_HALA3</name>
<gene>
    <name evidence="1" type="ORF">JCM9157_1676</name>
</gene>
<dbReference type="OrthoDB" id="2690514at2"/>
<dbReference type="RefSeq" id="WP_158318616.1">
    <property type="nucleotide sequence ID" value="NZ_BAUV01000009.1"/>
</dbReference>
<keyword evidence="2" id="KW-1185">Reference proteome</keyword>
<organism evidence="1 2">
    <name type="scientific">Halalkalibacter akibai (strain ATCC 43226 / DSM 21942 / CIP 109018 / JCM 9157 / 1139)</name>
    <name type="common">Bacillus akibai</name>
    <dbReference type="NCBI Taxonomy" id="1236973"/>
    <lineage>
        <taxon>Bacteria</taxon>
        <taxon>Bacillati</taxon>
        <taxon>Bacillota</taxon>
        <taxon>Bacilli</taxon>
        <taxon>Bacillales</taxon>
        <taxon>Bacillaceae</taxon>
        <taxon>Halalkalibacter</taxon>
    </lineage>
</organism>
<comment type="caution">
    <text evidence="1">The sequence shown here is derived from an EMBL/GenBank/DDBJ whole genome shotgun (WGS) entry which is preliminary data.</text>
</comment>
<dbReference type="STRING" id="1236973.JCM9157_1676"/>
<proteinExistence type="predicted"/>